<feature type="chain" id="PRO_5034017393" evidence="2">
    <location>
        <begin position="24"/>
        <end position="98"/>
    </location>
</feature>
<feature type="region of interest" description="Disordered" evidence="1">
    <location>
        <begin position="66"/>
        <end position="98"/>
    </location>
</feature>
<organism evidence="3">
    <name type="scientific">Pseudomonas tritici</name>
    <dbReference type="NCBI Taxonomy" id="2745518"/>
    <lineage>
        <taxon>Bacteria</taxon>
        <taxon>Pseudomonadati</taxon>
        <taxon>Pseudomonadota</taxon>
        <taxon>Gammaproteobacteria</taxon>
        <taxon>Pseudomonadales</taxon>
        <taxon>Pseudomonadaceae</taxon>
        <taxon>Pseudomonas</taxon>
    </lineage>
</organism>
<comment type="caution">
    <text evidence="3">The sequence shown here is derived from an EMBL/GenBank/DDBJ whole genome shotgun (WGS) entry which is preliminary data.</text>
</comment>
<keyword evidence="2" id="KW-0732">Signal</keyword>
<evidence type="ECO:0000256" key="2">
    <source>
        <dbReference type="SAM" id="SignalP"/>
    </source>
</evidence>
<gene>
    <name evidence="3" type="ORF">HU722_08415</name>
</gene>
<feature type="signal peptide" evidence="2">
    <location>
        <begin position="1"/>
        <end position="23"/>
    </location>
</feature>
<dbReference type="AlphaFoldDB" id="A0A8I0CW17"/>
<dbReference type="EMBL" id="JABWQF010000004">
    <property type="protein sequence ID" value="MBC3291545.1"/>
    <property type="molecule type" value="Genomic_DNA"/>
</dbReference>
<protein>
    <submittedName>
        <fullName evidence="3">DUF2502 domain-containing protein</fullName>
    </submittedName>
</protein>
<accession>A0A8I0CW17</accession>
<name>A0A8I0CW17_9PSED</name>
<dbReference type="InterPro" id="IPR019638">
    <property type="entry name" value="DUF2502"/>
</dbReference>
<proteinExistence type="predicted"/>
<evidence type="ECO:0000313" key="3">
    <source>
        <dbReference type="EMBL" id="MBC3291545.1"/>
    </source>
</evidence>
<sequence length="98" mass="11787">MSKLKPALLALSLMLVAPTVVQAAEITLVPAVKLQIGDRDDRGHHWDGGRWRDNDWWKSHYEWRDNRWHPHDDHRDRHDNRRDKPHDDRGHGPDWKHR</sequence>
<evidence type="ECO:0000256" key="1">
    <source>
        <dbReference type="SAM" id="MobiDB-lite"/>
    </source>
</evidence>
<dbReference type="Pfam" id="PF10697">
    <property type="entry name" value="DUF2502"/>
    <property type="match status" value="1"/>
</dbReference>
<reference evidence="3" key="1">
    <citation type="journal article" date="2020" name="Microorganisms">
        <title>Reliable Identification of Environmental Pseudomonas Isolates Using the rpoD Gene.</title>
        <authorList>
            <consortium name="The Broad Institute Genome Sequencing Platform"/>
            <person name="Girard L."/>
            <person name="Lood C."/>
            <person name="Rokni-Zadeh H."/>
            <person name="van Noort V."/>
            <person name="Lavigne R."/>
            <person name="De Mot R."/>
        </authorList>
    </citation>
    <scope>NUCLEOTIDE SEQUENCE [LARGE SCALE GENOMIC DNA]</scope>
    <source>
        <strain evidence="3">SWRI145</strain>
    </source>
</reference>